<organism evidence="2 3">
    <name type="scientific">Ricinus communis</name>
    <name type="common">Castor bean</name>
    <dbReference type="NCBI Taxonomy" id="3988"/>
    <lineage>
        <taxon>Eukaryota</taxon>
        <taxon>Viridiplantae</taxon>
        <taxon>Streptophyta</taxon>
        <taxon>Embryophyta</taxon>
        <taxon>Tracheophyta</taxon>
        <taxon>Spermatophyta</taxon>
        <taxon>Magnoliopsida</taxon>
        <taxon>eudicotyledons</taxon>
        <taxon>Gunneridae</taxon>
        <taxon>Pentapetalae</taxon>
        <taxon>rosids</taxon>
        <taxon>fabids</taxon>
        <taxon>Malpighiales</taxon>
        <taxon>Euphorbiaceae</taxon>
        <taxon>Acalyphoideae</taxon>
        <taxon>Acalypheae</taxon>
        <taxon>Ricinus</taxon>
    </lineage>
</organism>
<feature type="region of interest" description="Disordered" evidence="1">
    <location>
        <begin position="1"/>
        <end position="47"/>
    </location>
</feature>
<dbReference type="AlphaFoldDB" id="B9T9F4"/>
<accession>B9T9F4</accession>
<keyword evidence="3" id="KW-1185">Reference proteome</keyword>
<protein>
    <submittedName>
        <fullName evidence="2">Uncharacterized protein</fullName>
    </submittedName>
</protein>
<evidence type="ECO:0000313" key="3">
    <source>
        <dbReference type="Proteomes" id="UP000008311"/>
    </source>
</evidence>
<dbReference type="Proteomes" id="UP000008311">
    <property type="component" value="Unassembled WGS sequence"/>
</dbReference>
<name>B9T9F4_RICCO</name>
<evidence type="ECO:0000256" key="1">
    <source>
        <dbReference type="SAM" id="MobiDB-lite"/>
    </source>
</evidence>
<evidence type="ECO:0000313" key="2">
    <source>
        <dbReference type="EMBL" id="EEF27511.1"/>
    </source>
</evidence>
<feature type="compositionally biased region" description="Basic and acidic residues" evidence="1">
    <location>
        <begin position="24"/>
        <end position="34"/>
    </location>
</feature>
<proteinExistence type="predicted"/>
<dbReference type="InParanoid" id="B9T9F4"/>
<sequence length="369" mass="41848">MGCQQRDEQAGGDGSAETGFQPRQQHDEVERDQQEDAELGGPPPRRRHEEMLLQDAGQPVCHHLDRGHGRRYRRRIEIADAGRGLADQHDLVAILVERNLAAHDVEEGIDRESRLPALAAVVEAVHAQTGVGGDVEPAQRHRFAQLHADIVHAQIEALRRDQQRQRRIELVEVRHHQRLYPQAAVAVDRRIEVTNRRRHLAQRLDHAGRDVQRQRRQRLGAGHVLQRHRAHEIRQRSVRPTLGFAILEQHGQRHVAGLADAGCQQPVGVQRVFRLVQHRGECLQRFARRGRLRLTVDRCSAGLAFDRQQLVDVGQPRIDLRFGEENGGADHLGLCLRQPVDHARMHIARPRPATDVVDALLVDRNDGDA</sequence>
<reference evidence="3" key="1">
    <citation type="journal article" date="2010" name="Nat. Biotechnol.">
        <title>Draft genome sequence of the oilseed species Ricinus communis.</title>
        <authorList>
            <person name="Chan A.P."/>
            <person name="Crabtree J."/>
            <person name="Zhao Q."/>
            <person name="Lorenzi H."/>
            <person name="Orvis J."/>
            <person name="Puiu D."/>
            <person name="Melake-Berhan A."/>
            <person name="Jones K.M."/>
            <person name="Redman J."/>
            <person name="Chen G."/>
            <person name="Cahoon E.B."/>
            <person name="Gedil M."/>
            <person name="Stanke M."/>
            <person name="Haas B.J."/>
            <person name="Wortman J.R."/>
            <person name="Fraser-Liggett C.M."/>
            <person name="Ravel J."/>
            <person name="Rabinowicz P.D."/>
        </authorList>
    </citation>
    <scope>NUCLEOTIDE SEQUENCE [LARGE SCALE GENOMIC DNA]</scope>
    <source>
        <strain evidence="3">cv. Hale</strain>
    </source>
</reference>
<dbReference type="EMBL" id="EQ975357">
    <property type="protein sequence ID" value="EEF27511.1"/>
    <property type="molecule type" value="Genomic_DNA"/>
</dbReference>
<gene>
    <name evidence="2" type="ORF">RCOM_0139540</name>
</gene>